<comment type="function">
    <text evidence="1">Acts as component of the MCM2-7 complex (MCM complex) which is the replicative helicase essential for 'once per cell cycle' DNA replication initiation and elongation in eukaryotic cells. The active ATPase sites in the MCM2-7 ring are formed through the interaction surfaces of two neighboring subunits such that a critical structure of a conserved arginine finger motif is provided in trans relative to the ATP-binding site of the Walker A box of the adjacent subunit. The six ATPase active sites, however, are likely to contribute differentially to the complex helicase activity.</text>
</comment>
<dbReference type="STRING" id="145388.A0A0D2MBE4"/>
<keyword evidence="1" id="KW-0235">DNA replication</keyword>
<dbReference type="InterPro" id="IPR012340">
    <property type="entry name" value="NA-bd_OB-fold"/>
</dbReference>
<dbReference type="PANTHER" id="PTHR11630:SF42">
    <property type="entry name" value="DNA REPLICATION LICENSING FACTOR MCM5"/>
    <property type="match status" value="1"/>
</dbReference>
<feature type="domain" description="MCM OB" evidence="3">
    <location>
        <begin position="139"/>
        <end position="275"/>
    </location>
</feature>
<proteinExistence type="inferred from homology"/>
<dbReference type="InterPro" id="IPR031327">
    <property type="entry name" value="MCM"/>
</dbReference>
<dbReference type="AlphaFoldDB" id="A0A0D2MBE4"/>
<dbReference type="KEGG" id="mng:MNEG_7375"/>
<dbReference type="Pfam" id="PF14551">
    <property type="entry name" value="MCM_N"/>
    <property type="match status" value="1"/>
</dbReference>
<dbReference type="GO" id="GO:0003688">
    <property type="term" value="F:DNA replication origin binding"/>
    <property type="evidence" value="ECO:0007669"/>
    <property type="project" value="UniProtKB-UniRule"/>
</dbReference>
<comment type="subunit">
    <text evidence="1">Component of the MCM2-7 complex.</text>
</comment>
<comment type="similarity">
    <text evidence="1">Belongs to the MCM family.</text>
</comment>
<gene>
    <name evidence="4" type="ORF">MNEG_7375</name>
</gene>
<dbReference type="GO" id="GO:0005634">
    <property type="term" value="C:nucleus"/>
    <property type="evidence" value="ECO:0007669"/>
    <property type="project" value="UniProtKB-SubCell"/>
</dbReference>
<dbReference type="GO" id="GO:0017116">
    <property type="term" value="F:single-stranded DNA helicase activity"/>
    <property type="evidence" value="ECO:0007669"/>
    <property type="project" value="TreeGrafter"/>
</dbReference>
<dbReference type="PANTHER" id="PTHR11630">
    <property type="entry name" value="DNA REPLICATION LICENSING FACTOR MCM FAMILY MEMBER"/>
    <property type="match status" value="1"/>
</dbReference>
<dbReference type="Gene3D" id="2.40.50.140">
    <property type="entry name" value="Nucleic acid-binding proteins"/>
    <property type="match status" value="1"/>
</dbReference>
<dbReference type="GO" id="GO:0006270">
    <property type="term" value="P:DNA replication initiation"/>
    <property type="evidence" value="ECO:0007669"/>
    <property type="project" value="UniProtKB-UniRule"/>
</dbReference>
<comment type="catalytic activity">
    <reaction evidence="1">
        <text>ATP + H2O = ADP + phosphate + H(+)</text>
        <dbReference type="Rhea" id="RHEA:13065"/>
        <dbReference type="ChEBI" id="CHEBI:15377"/>
        <dbReference type="ChEBI" id="CHEBI:15378"/>
        <dbReference type="ChEBI" id="CHEBI:30616"/>
        <dbReference type="ChEBI" id="CHEBI:43474"/>
        <dbReference type="ChEBI" id="CHEBI:456216"/>
        <dbReference type="EC" id="3.6.4.12"/>
    </reaction>
</comment>
<keyword evidence="1" id="KW-0539">Nucleus</keyword>
<keyword evidence="1" id="KW-0131">Cell cycle</keyword>
<accession>A0A0D2MBE4</accession>
<dbReference type="OrthoDB" id="10036721at2759"/>
<evidence type="ECO:0000256" key="1">
    <source>
        <dbReference type="RuleBase" id="RU368063"/>
    </source>
</evidence>
<keyword evidence="1" id="KW-0378">Hydrolase</keyword>
<dbReference type="EMBL" id="KK101517">
    <property type="protein sequence ID" value="KIZ00585.1"/>
    <property type="molecule type" value="Genomic_DNA"/>
</dbReference>
<dbReference type="GO" id="GO:0043138">
    <property type="term" value="F:3'-5' DNA helicase activity"/>
    <property type="evidence" value="ECO:0007669"/>
    <property type="project" value="TreeGrafter"/>
</dbReference>
<dbReference type="PRINTS" id="PR01661">
    <property type="entry name" value="MCMPROTEIN5"/>
</dbReference>
<dbReference type="InterPro" id="IPR033762">
    <property type="entry name" value="MCM_OB"/>
</dbReference>
<evidence type="ECO:0000259" key="3">
    <source>
        <dbReference type="Pfam" id="PF17207"/>
    </source>
</evidence>
<feature type="domain" description="MCM N-terminal" evidence="2">
    <location>
        <begin position="35"/>
        <end position="127"/>
    </location>
</feature>
<dbReference type="Gene3D" id="3.30.1640.10">
    <property type="entry name" value="mini-chromosome maintenance (MCM) complex, chain A, domain 1"/>
    <property type="match status" value="1"/>
</dbReference>
<keyword evidence="5" id="KW-1185">Reference proteome</keyword>
<dbReference type="InterPro" id="IPR008048">
    <property type="entry name" value="MCM5"/>
</dbReference>
<name>A0A0D2MBE4_9CHLO</name>
<dbReference type="Proteomes" id="UP000054498">
    <property type="component" value="Unassembled WGS sequence"/>
</dbReference>
<reference evidence="4 5" key="1">
    <citation type="journal article" date="2013" name="BMC Genomics">
        <title>Reconstruction of the lipid metabolism for the microalga Monoraphidium neglectum from its genome sequence reveals characteristics suitable for biofuel production.</title>
        <authorList>
            <person name="Bogen C."/>
            <person name="Al-Dilaimi A."/>
            <person name="Albersmeier A."/>
            <person name="Wichmann J."/>
            <person name="Grundmann M."/>
            <person name="Rupp O."/>
            <person name="Lauersen K.J."/>
            <person name="Blifernez-Klassen O."/>
            <person name="Kalinowski J."/>
            <person name="Goesmann A."/>
            <person name="Mussgnug J.H."/>
            <person name="Kruse O."/>
        </authorList>
    </citation>
    <scope>NUCLEOTIDE SEQUENCE [LARGE SCALE GENOMIC DNA]</scope>
    <source>
        <strain evidence="4 5">SAG 48.87</strain>
    </source>
</reference>
<dbReference type="GO" id="GO:0016787">
    <property type="term" value="F:hydrolase activity"/>
    <property type="evidence" value="ECO:0007669"/>
    <property type="project" value="UniProtKB-KW"/>
</dbReference>
<evidence type="ECO:0000313" key="5">
    <source>
        <dbReference type="Proteomes" id="UP000054498"/>
    </source>
</evidence>
<dbReference type="Pfam" id="PF17207">
    <property type="entry name" value="MCM_OB"/>
    <property type="match status" value="1"/>
</dbReference>
<sequence>MAFDEGRVYTSYGDDDMLGGGDEAGGRRDPGRVVRAFKEFIKTHFTHDRREVEDPLLYRQSLNKDPSSLLVDLVHVRLHDAALGADLEARPAELLPLFERACKEVLREDHQLGPDGEQREFADVQVMLYSSEAFGPGGVRDLSSERVTKLVQLPGIVTSAAKPKHKATYIKVQCKECRAVETVPCRPGLGGALIPKQCMAQAGGGGPNGKCAYNSFVVLGDRSKFVDQQTLKLQERPEDVPTGELPRTLLMVADRHLVGRVSPGTRVRVTGIYCTHRSQSPPSC</sequence>
<keyword evidence="1" id="KW-0347">Helicase</keyword>
<dbReference type="GO" id="GO:0000727">
    <property type="term" value="P:double-strand break repair via break-induced replication"/>
    <property type="evidence" value="ECO:0007669"/>
    <property type="project" value="TreeGrafter"/>
</dbReference>
<dbReference type="RefSeq" id="XP_013899604.1">
    <property type="nucleotide sequence ID" value="XM_014044150.1"/>
</dbReference>
<keyword evidence="1" id="KW-0067">ATP-binding</keyword>
<protein>
    <recommendedName>
        <fullName evidence="1">DNA replication licensing factor MCM5</fullName>
        <ecNumber evidence="1">3.6.4.12</ecNumber>
    </recommendedName>
</protein>
<evidence type="ECO:0000313" key="4">
    <source>
        <dbReference type="EMBL" id="KIZ00585.1"/>
    </source>
</evidence>
<dbReference type="Gene3D" id="2.20.28.10">
    <property type="match status" value="1"/>
</dbReference>
<comment type="subcellular location">
    <subcellularLocation>
        <location evidence="1">Nucleus</location>
    </subcellularLocation>
</comment>
<keyword evidence="1" id="KW-0238">DNA-binding</keyword>
<dbReference type="InterPro" id="IPR027925">
    <property type="entry name" value="MCM_N"/>
</dbReference>
<keyword evidence="1" id="KW-0547">Nucleotide-binding</keyword>
<dbReference type="SUPFAM" id="SSF50249">
    <property type="entry name" value="Nucleic acid-binding proteins"/>
    <property type="match status" value="1"/>
</dbReference>
<dbReference type="GO" id="GO:0042555">
    <property type="term" value="C:MCM complex"/>
    <property type="evidence" value="ECO:0007669"/>
    <property type="project" value="UniProtKB-UniRule"/>
</dbReference>
<dbReference type="GO" id="GO:0003697">
    <property type="term" value="F:single-stranded DNA binding"/>
    <property type="evidence" value="ECO:0007669"/>
    <property type="project" value="TreeGrafter"/>
</dbReference>
<dbReference type="EC" id="3.6.4.12" evidence="1"/>
<dbReference type="GeneID" id="25740251"/>
<dbReference type="GO" id="GO:0005524">
    <property type="term" value="F:ATP binding"/>
    <property type="evidence" value="ECO:0007669"/>
    <property type="project" value="UniProtKB-UniRule"/>
</dbReference>
<organism evidence="4 5">
    <name type="scientific">Monoraphidium neglectum</name>
    <dbReference type="NCBI Taxonomy" id="145388"/>
    <lineage>
        <taxon>Eukaryota</taxon>
        <taxon>Viridiplantae</taxon>
        <taxon>Chlorophyta</taxon>
        <taxon>core chlorophytes</taxon>
        <taxon>Chlorophyceae</taxon>
        <taxon>CS clade</taxon>
        <taxon>Sphaeropleales</taxon>
        <taxon>Selenastraceae</taxon>
        <taxon>Monoraphidium</taxon>
    </lineage>
</organism>
<evidence type="ECO:0000259" key="2">
    <source>
        <dbReference type="Pfam" id="PF14551"/>
    </source>
</evidence>